<comment type="caution">
    <text evidence="1">The sequence shown here is derived from an EMBL/GenBank/DDBJ whole genome shotgun (WGS) entry which is preliminary data.</text>
</comment>
<dbReference type="Proteomes" id="UP000683360">
    <property type="component" value="Unassembled WGS sequence"/>
</dbReference>
<name>A0A8S3QN59_MYTED</name>
<dbReference type="AlphaFoldDB" id="A0A8S3QN59"/>
<accession>A0A8S3QN59</accession>
<keyword evidence="2" id="KW-1185">Reference proteome</keyword>
<reference evidence="1" key="1">
    <citation type="submission" date="2021-03" db="EMBL/GenBank/DDBJ databases">
        <authorList>
            <person name="Bekaert M."/>
        </authorList>
    </citation>
    <scope>NUCLEOTIDE SEQUENCE</scope>
</reference>
<dbReference type="OrthoDB" id="6159855at2759"/>
<gene>
    <name evidence="1" type="ORF">MEDL_11801</name>
</gene>
<evidence type="ECO:0000313" key="2">
    <source>
        <dbReference type="Proteomes" id="UP000683360"/>
    </source>
</evidence>
<sequence>MFNRSVSLILLYAPYLPLPQNRSRTCNKIKCVDKTIRGPDHGFKLLNATTMLCAEVCTIFECTEYFCVDGVCCTPGSPESLCCPDDHPLCVAEGCCAAGHPEVCGDLCCTITSTCCGDDCCDTAEGEVCCGVECCDAGKACCAGSCCDEGDKCCGTHCCKVSESCCGNSCCDSNTETCCGGSCCENGNCCNDKCCDGSNQVCCGGIGCNNMCPSIFEIKPCPGLSEKIVLKNVRNERSSKERHKPVLELYRLLRNGESCTTMVSEAPTASYAVQDHILCQPNIKT</sequence>
<evidence type="ECO:0000313" key="1">
    <source>
        <dbReference type="EMBL" id="CAG2196968.1"/>
    </source>
</evidence>
<protein>
    <submittedName>
        <fullName evidence="1">Uncharacterized protein</fullName>
    </submittedName>
</protein>
<organism evidence="1 2">
    <name type="scientific">Mytilus edulis</name>
    <name type="common">Blue mussel</name>
    <dbReference type="NCBI Taxonomy" id="6550"/>
    <lineage>
        <taxon>Eukaryota</taxon>
        <taxon>Metazoa</taxon>
        <taxon>Spiralia</taxon>
        <taxon>Lophotrochozoa</taxon>
        <taxon>Mollusca</taxon>
        <taxon>Bivalvia</taxon>
        <taxon>Autobranchia</taxon>
        <taxon>Pteriomorphia</taxon>
        <taxon>Mytilida</taxon>
        <taxon>Mytiloidea</taxon>
        <taxon>Mytilidae</taxon>
        <taxon>Mytilinae</taxon>
        <taxon>Mytilus</taxon>
    </lineage>
</organism>
<proteinExistence type="predicted"/>
<dbReference type="EMBL" id="CAJPWZ010000596">
    <property type="protein sequence ID" value="CAG2196968.1"/>
    <property type="molecule type" value="Genomic_DNA"/>
</dbReference>